<comment type="caution">
    <text evidence="1">The sequence shown here is derived from an EMBL/GenBank/DDBJ whole genome shotgun (WGS) entry which is preliminary data.</text>
</comment>
<proteinExistence type="predicted"/>
<keyword evidence="2" id="KW-1185">Reference proteome</keyword>
<evidence type="ECO:0008006" key="3">
    <source>
        <dbReference type="Google" id="ProtNLM"/>
    </source>
</evidence>
<dbReference type="InterPro" id="IPR045748">
    <property type="entry name" value="DcaP"/>
</dbReference>
<dbReference type="SUPFAM" id="SSF56935">
    <property type="entry name" value="Porins"/>
    <property type="match status" value="1"/>
</dbReference>
<organism evidence="1 2">
    <name type="scientific">Faecalibacter macacae</name>
    <dbReference type="NCBI Taxonomy" id="1859289"/>
    <lineage>
        <taxon>Bacteria</taxon>
        <taxon>Pseudomonadati</taxon>
        <taxon>Bacteroidota</taxon>
        <taxon>Flavobacteriia</taxon>
        <taxon>Flavobacteriales</taxon>
        <taxon>Weeksellaceae</taxon>
        <taxon>Faecalibacter</taxon>
    </lineage>
</organism>
<dbReference type="RefSeq" id="WP_121934746.1">
    <property type="nucleotide sequence ID" value="NZ_RDOJ01000010.1"/>
</dbReference>
<dbReference type="OrthoDB" id="790324at2"/>
<evidence type="ECO:0000313" key="2">
    <source>
        <dbReference type="Proteomes" id="UP000275348"/>
    </source>
</evidence>
<accession>A0A3L9MB84</accession>
<dbReference type="Proteomes" id="UP000275348">
    <property type="component" value="Unassembled WGS sequence"/>
</dbReference>
<name>A0A3L9MB84_9FLAO</name>
<sequence>MKSIFLYLFICISVITRAQNLEIIIDSIPQTKKTIDQEPTKPWELDFSGFIQADVIFDNKKLDYIDGYFPTYMESNKTEYYSYFTMRQSQLGLGITNNETGIRGFVQIDFIGPNNKTEPRLRKLFITYKNWMIGQDWSNVNDLDTWANLLDFNGPNAALYTRKMQIRYTKEINSKNQFSIALEDPNTPSITLPENELGWKKQNLLPNLVGAYKYGEKSYIRTAAFLSPISYQKRNNTEEELEVNTTLGIGVHASSVLYVDKLSNFKLIAAAGNGTATNVISFNEEGYDAVPDTNNQNRLKKLNFFSTVLAYEHWWNQKWSSVAFYSGSFLGKEKYATEGILKKVQHIGINTVYQPTNYFRTGFDLTYGVVDRHQLSNKTESARLQFSAVFSF</sequence>
<gene>
    <name evidence="1" type="ORF">EAH69_08370</name>
</gene>
<protein>
    <recommendedName>
        <fullName evidence="3">Porin</fullName>
    </recommendedName>
</protein>
<reference evidence="1 2" key="1">
    <citation type="submission" date="2018-10" db="EMBL/GenBank/DDBJ databases">
        <authorList>
            <person name="Chen X."/>
        </authorList>
    </citation>
    <scope>NUCLEOTIDE SEQUENCE [LARGE SCALE GENOMIC DNA]</scope>
    <source>
        <strain evidence="1 2">YIM 102668</strain>
    </source>
</reference>
<dbReference type="Pfam" id="PF19577">
    <property type="entry name" value="DcaP"/>
    <property type="match status" value="1"/>
</dbReference>
<dbReference type="AlphaFoldDB" id="A0A3L9MB84"/>
<evidence type="ECO:0000313" key="1">
    <source>
        <dbReference type="EMBL" id="RLZ09226.1"/>
    </source>
</evidence>
<dbReference type="EMBL" id="RDOJ01000010">
    <property type="protein sequence ID" value="RLZ09226.1"/>
    <property type="molecule type" value="Genomic_DNA"/>
</dbReference>